<accession>A0A6J4GME9</accession>
<feature type="chain" id="PRO_5026875794" description="Thioredoxin domain-containing protein" evidence="1">
    <location>
        <begin position="21"/>
        <end position="735"/>
    </location>
</feature>
<evidence type="ECO:0000313" key="2">
    <source>
        <dbReference type="EMBL" id="CAA9198667.1"/>
    </source>
</evidence>
<dbReference type="Proteomes" id="UP000479938">
    <property type="component" value="Unassembled WGS sequence"/>
</dbReference>
<sequence>MRNYVLLWLVFLLVSTSSFAQQETLKSKSYYSVDNLGRRMKFNLLDNNKFELVLSYGDYEVTNDSLLFKNKDGDKSVFEVQYIKNAKIKQDKIKVSFEEYSSLYGIYIGAQNGTDSIHYQKVSDLTGYDGNGDFNESFEMNRTQYLYFVNEGFDYEPKQIFKYEIPNAITELKVKVNYVLPNIAIKGYLDRKRNELSIGAADDNMTVFHSEEPIVDSGKSIIPPLERKQVLSWTYPGKEDTDVASPEENDDLPKTDFKLNIAASLPKALQQTKADGNKFLVVYADPKNTEAKAEFDALIEKQERYIGYISNTYDPQYDLYNFCLASKEDESWLKKNKMTDSPMLMVLDANGTILAWANSNLSPDKIDKFMYYDSFNGKLKRTFLKNNFAQIINDKNSKDAKLVKAFHEVSALGALGDYDYEYSEEDGSKDDFKFIKFNLDKKKARQVWKKIIEAHQKDTSPDMLLVQAIFQEIKNVGYTKQVYLEDKILDEVDFKSIDYLLKHYDAIDAERAALNDQENNLIKIGNISTEISNALQNATSTYNEDGSYTKSDPKKIKDTYEKILLIDKANFQFYASYFSSLADWAEKTKSNNERIKEFEKYFDKYLVNKENIIQNLDKIYDNGFDANALYYYDWKEFKNYHANLFNEISWAAVLDSKNQSYIKKAINWSECSLTLNKSNPFYLDTLAQLYYKDGQKEKAVETQTLAVKHLKDEAMEDTTANDIKETLSKMQNGTY</sequence>
<organism evidence="2 3">
    <name type="scientific">Flavobacterium bizetiae</name>
    <dbReference type="NCBI Taxonomy" id="2704140"/>
    <lineage>
        <taxon>Bacteria</taxon>
        <taxon>Pseudomonadati</taxon>
        <taxon>Bacteroidota</taxon>
        <taxon>Flavobacteriia</taxon>
        <taxon>Flavobacteriales</taxon>
        <taxon>Flavobacteriaceae</taxon>
        <taxon>Flavobacterium</taxon>
    </lineage>
</organism>
<dbReference type="EMBL" id="CADCSU010000087">
    <property type="protein sequence ID" value="CAA9198667.1"/>
    <property type="molecule type" value="Genomic_DNA"/>
</dbReference>
<reference evidence="2 3" key="1">
    <citation type="submission" date="2020-02" db="EMBL/GenBank/DDBJ databases">
        <authorList>
            <person name="Criscuolo A."/>
        </authorList>
    </citation>
    <scope>NUCLEOTIDE SEQUENCE [LARGE SCALE GENOMIC DNA]</scope>
    <source>
        <strain evidence="2">CIP105534</strain>
    </source>
</reference>
<dbReference type="AlphaFoldDB" id="A0A6J4GME9"/>
<evidence type="ECO:0008006" key="4">
    <source>
        <dbReference type="Google" id="ProtNLM"/>
    </source>
</evidence>
<evidence type="ECO:0000313" key="3">
    <source>
        <dbReference type="Proteomes" id="UP000479938"/>
    </source>
</evidence>
<evidence type="ECO:0000256" key="1">
    <source>
        <dbReference type="SAM" id="SignalP"/>
    </source>
</evidence>
<protein>
    <recommendedName>
        <fullName evidence="4">Thioredoxin domain-containing protein</fullName>
    </recommendedName>
</protein>
<dbReference type="RefSeq" id="WP_173970892.1">
    <property type="nucleotide sequence ID" value="NZ_CADCSU010000087.1"/>
</dbReference>
<dbReference type="InterPro" id="IPR011990">
    <property type="entry name" value="TPR-like_helical_dom_sf"/>
</dbReference>
<name>A0A6J4GME9_9FLAO</name>
<keyword evidence="3" id="KW-1185">Reference proteome</keyword>
<dbReference type="SUPFAM" id="SSF48452">
    <property type="entry name" value="TPR-like"/>
    <property type="match status" value="1"/>
</dbReference>
<keyword evidence="1" id="KW-0732">Signal</keyword>
<proteinExistence type="predicted"/>
<feature type="signal peptide" evidence="1">
    <location>
        <begin position="1"/>
        <end position="20"/>
    </location>
</feature>
<gene>
    <name evidence="2" type="ORF">FLA105534_02288</name>
</gene>